<organism evidence="5 6">
    <name type="scientific">Tribonema minus</name>
    <dbReference type="NCBI Taxonomy" id="303371"/>
    <lineage>
        <taxon>Eukaryota</taxon>
        <taxon>Sar</taxon>
        <taxon>Stramenopiles</taxon>
        <taxon>Ochrophyta</taxon>
        <taxon>PX clade</taxon>
        <taxon>Xanthophyceae</taxon>
        <taxon>Tribonematales</taxon>
        <taxon>Tribonemataceae</taxon>
        <taxon>Tribonema</taxon>
    </lineage>
</organism>
<comment type="similarity">
    <text evidence="1">Belongs to the AATF family.</text>
</comment>
<feature type="domain" description="Apoptosis-antagonizing transcription factor C-terminal" evidence="3">
    <location>
        <begin position="363"/>
        <end position="443"/>
    </location>
</feature>
<evidence type="ECO:0000259" key="4">
    <source>
        <dbReference type="Pfam" id="PF13339"/>
    </source>
</evidence>
<evidence type="ECO:0000256" key="2">
    <source>
        <dbReference type="SAM" id="MobiDB-lite"/>
    </source>
</evidence>
<protein>
    <submittedName>
        <fullName evidence="5">Apoptosis-antagonizing transcription factor</fullName>
    </submittedName>
</protein>
<evidence type="ECO:0000256" key="1">
    <source>
        <dbReference type="ARBA" id="ARBA00008966"/>
    </source>
</evidence>
<name>A0A835Z0N8_9STRA</name>
<feature type="compositionally biased region" description="Acidic residues" evidence="2">
    <location>
        <begin position="40"/>
        <end position="61"/>
    </location>
</feature>
<evidence type="ECO:0000313" key="6">
    <source>
        <dbReference type="Proteomes" id="UP000664859"/>
    </source>
</evidence>
<dbReference type="Proteomes" id="UP000664859">
    <property type="component" value="Unassembled WGS sequence"/>
</dbReference>
<feature type="domain" description="AATF leucine zipper-containing" evidence="4">
    <location>
        <begin position="131"/>
        <end position="255"/>
    </location>
</feature>
<evidence type="ECO:0000313" key="5">
    <source>
        <dbReference type="EMBL" id="KAG5184258.1"/>
    </source>
</evidence>
<dbReference type="InterPro" id="IPR025160">
    <property type="entry name" value="AATF"/>
</dbReference>
<accession>A0A835Z0N8</accession>
<dbReference type="PANTHER" id="PTHR15565">
    <property type="entry name" value="AATF PROTEIN APOPTOSIS ANTAGONIZING TRANSCRIPTION FACTOR"/>
    <property type="match status" value="1"/>
</dbReference>
<dbReference type="Pfam" id="PF13339">
    <property type="entry name" value="AATF-Che1"/>
    <property type="match status" value="1"/>
</dbReference>
<sequence>MDLIGEEYGAKKVSRRALQQRASAAAASAAAEEGSSDQGSSDEDQADNDDAEADDGSDASADDGQAYGSQQLQDEGSSASDDDQGDGGGGPLGSDNDDESDDSDTEANADQSNVFLGGGGGDDMDKFRAAEALRQRRWWDGYLEVRILLQRLLDTANRAPPPRALPAYRAAEPALAPLAAAAAARADALAAGLSALRKGHMRQAGIAVGGGDGQEEAGGGVPEGGGGDTIWEDALADYRRCRAWWERCVERWQRRTAALSPALQRKFKAVNQGVWAQVEASMADKERARRKLFALRADTDARCFGRFIAPPSEEAALDSAAAAAAAASDDDIDDGERNAAALRASRWRADPIDCEVLDDRELYHHQLKEFVEGGEGGRDGAAAAAAAAAAARLRQRKRRKVDRRASKGRKLRYEVHAKLQNFAFPQEYGPPPMDADELFASLFGRSRSSAPINGAD</sequence>
<reference evidence="5" key="1">
    <citation type="submission" date="2021-02" db="EMBL/GenBank/DDBJ databases">
        <title>First Annotated Genome of the Yellow-green Alga Tribonema minus.</title>
        <authorList>
            <person name="Mahan K.M."/>
        </authorList>
    </citation>
    <scope>NUCLEOTIDE SEQUENCE</scope>
    <source>
        <strain evidence="5">UTEX B ZZ1240</strain>
    </source>
</reference>
<dbReference type="InterPro" id="IPR039223">
    <property type="entry name" value="AATF/Bfr2"/>
</dbReference>
<dbReference type="Pfam" id="PF08164">
    <property type="entry name" value="TRAUB"/>
    <property type="match status" value="1"/>
</dbReference>
<feature type="region of interest" description="Disordered" evidence="2">
    <location>
        <begin position="1"/>
        <end position="122"/>
    </location>
</feature>
<keyword evidence="6" id="KW-1185">Reference proteome</keyword>
<dbReference type="InterPro" id="IPR012617">
    <property type="entry name" value="AATF_C"/>
</dbReference>
<dbReference type="GO" id="GO:0005730">
    <property type="term" value="C:nucleolus"/>
    <property type="evidence" value="ECO:0007669"/>
    <property type="project" value="TreeGrafter"/>
</dbReference>
<evidence type="ECO:0000259" key="3">
    <source>
        <dbReference type="Pfam" id="PF08164"/>
    </source>
</evidence>
<comment type="caution">
    <text evidence="5">The sequence shown here is derived from an EMBL/GenBank/DDBJ whole genome shotgun (WGS) entry which is preliminary data.</text>
</comment>
<feature type="compositionally biased region" description="Low complexity" evidence="2">
    <location>
        <begin position="16"/>
        <end position="39"/>
    </location>
</feature>
<proteinExistence type="inferred from homology"/>
<feature type="region of interest" description="Disordered" evidence="2">
    <location>
        <begin position="208"/>
        <end position="228"/>
    </location>
</feature>
<feature type="compositionally biased region" description="Acidic residues" evidence="2">
    <location>
        <begin position="95"/>
        <end position="107"/>
    </location>
</feature>
<dbReference type="EMBL" id="JAFCMP010000172">
    <property type="protein sequence ID" value="KAG5184258.1"/>
    <property type="molecule type" value="Genomic_DNA"/>
</dbReference>
<dbReference type="AlphaFoldDB" id="A0A835Z0N8"/>
<gene>
    <name evidence="5" type="ORF">JKP88DRAFT_268600</name>
</gene>
<dbReference type="OrthoDB" id="5783963at2759"/>
<dbReference type="PANTHER" id="PTHR15565:SF0">
    <property type="entry name" value="PROTEIN AATF"/>
    <property type="match status" value="1"/>
</dbReference>